<organism evidence="1 2">
    <name type="scientific">Phreatobacter aquaticus</name>
    <dbReference type="NCBI Taxonomy" id="2570229"/>
    <lineage>
        <taxon>Bacteria</taxon>
        <taxon>Pseudomonadati</taxon>
        <taxon>Pseudomonadota</taxon>
        <taxon>Alphaproteobacteria</taxon>
        <taxon>Hyphomicrobiales</taxon>
        <taxon>Phreatobacteraceae</taxon>
        <taxon>Phreatobacter</taxon>
    </lineage>
</organism>
<protein>
    <submittedName>
        <fullName evidence="1">Uncharacterized protein</fullName>
    </submittedName>
</protein>
<accession>A0A4D7QFE5</accession>
<keyword evidence="2" id="KW-1185">Reference proteome</keyword>
<gene>
    <name evidence="1" type="ORF">E8L99_07285</name>
</gene>
<dbReference type="EMBL" id="CP039865">
    <property type="protein sequence ID" value="QCK85585.1"/>
    <property type="molecule type" value="Genomic_DNA"/>
</dbReference>
<evidence type="ECO:0000313" key="1">
    <source>
        <dbReference type="EMBL" id="QCK85585.1"/>
    </source>
</evidence>
<dbReference type="KEGG" id="paqt:E8L99_07285"/>
<proteinExistence type="predicted"/>
<evidence type="ECO:0000313" key="2">
    <source>
        <dbReference type="Proteomes" id="UP000298588"/>
    </source>
</evidence>
<reference evidence="1 2" key="1">
    <citation type="submission" date="2019-04" db="EMBL/GenBank/DDBJ databases">
        <title>Phreatobacter aquaticus sp. nov.</title>
        <authorList>
            <person name="Choi A."/>
            <person name="Baek K."/>
        </authorList>
    </citation>
    <scope>NUCLEOTIDE SEQUENCE [LARGE SCALE GENOMIC DNA]</scope>
    <source>
        <strain evidence="1 2">NMCR1094</strain>
    </source>
</reference>
<sequence>MRQAAHWTAPGRSRPTAIECQVLMALIADLDLNVRALRRASRDLRVELDRALIKINAADAYRRTNSLGRPSLRPYGTSPGASYELRTHPAFRWI</sequence>
<dbReference type="Proteomes" id="UP000298588">
    <property type="component" value="Chromosome"/>
</dbReference>
<dbReference type="AlphaFoldDB" id="A0A4D7QFE5"/>
<name>A0A4D7QFE5_9HYPH</name>
<dbReference type="RefSeq" id="WP_137098919.1">
    <property type="nucleotide sequence ID" value="NZ_CP039865.1"/>
</dbReference>